<dbReference type="InterPro" id="IPR000731">
    <property type="entry name" value="SSD"/>
</dbReference>
<sequence>MASLLHRLGLLAARRAKTVITAWLALLVIAVGSFAAFGGQLSDQITVPDMPTTAVADRLAEELPGASGGTTTVVFRTLDDSTFTAAQREEIAELAERAENLDDVDTVSDPFVAQQEMDDAAEELDAARAEISEGWAEIEEGREALQAGRAALEEQEAVLDAAQAEIDAQREAAEEAGTLELVEPALAPEQEQLDAGREELESARTEIEESDAALDEGTEELAGAEAELDRGAAMLELSEELRLVSEDGTTAVMMVSFSEPLEAMGAEQIGTVGDVFAEASIDGVDILPSSELSAEAFHLFSVGEVIGLAVAAAVLIIMLGTLIGAGLPLVNALVGVGIGVTGALAFSGAVEMMAMTPILGLMLGLAVGIDYALFILYRHRKQLRAGMGVTESIALANGTSGNAVVFAGATVVIALVALNLTGLPFLGLMGTVGAICVAIAVLMAVTMTPALLSLVGERILRRSERAEAASAQAAGHRAEEKITTPMGNLKAAGMALGAVVLLAAMAIPTFSLRLGLPDASSQSEDSSSYQAYAAIDEAFGQGMNGPLLVVADLEPGLDEGGATDLQIEVARELATHDDVAAAVPVGLNEDFDVAVFQLVPEEGPASEAVEALVHELRGGEMLTGAEFSGVELSVAGLTAANIDISDFVGDAFPLYLVVVIGLSLVLMTMVFRSLVLPLIATAGFVLSFAAALGGVVAVFQWGWLSGLFGVTEPGPVLSFLPIVMVGILFGLAMDYQLFTASGMREAYAHGSAPRLAVRQGLHAGRAVVTAAALIMASVFGGFIFAGDPMVSSIGLALALGVLLDAFVVRLVLVPALLHLVGPAAWWLPSWLDKLLPDVDVEGARLERG</sequence>
<comment type="subcellular location">
    <subcellularLocation>
        <location evidence="1">Cell membrane</location>
        <topology evidence="1">Multi-pass membrane protein</topology>
    </subcellularLocation>
</comment>
<dbReference type="PRINTS" id="PR00702">
    <property type="entry name" value="ACRIFLAVINRP"/>
</dbReference>
<dbReference type="RefSeq" id="WP_123303033.1">
    <property type="nucleotide sequence ID" value="NZ_RKHK01000001.1"/>
</dbReference>
<dbReference type="InterPro" id="IPR004869">
    <property type="entry name" value="MMPL_dom"/>
</dbReference>
<keyword evidence="5 7" id="KW-0472">Membrane</keyword>
<proteinExistence type="predicted"/>
<feature type="transmembrane region" description="Helical" evidence="7">
    <location>
        <begin position="296"/>
        <end position="319"/>
    </location>
</feature>
<dbReference type="GO" id="GO:0022857">
    <property type="term" value="F:transmembrane transporter activity"/>
    <property type="evidence" value="ECO:0007669"/>
    <property type="project" value="InterPro"/>
</dbReference>
<feature type="transmembrane region" description="Helical" evidence="7">
    <location>
        <begin position="652"/>
        <end position="671"/>
    </location>
</feature>
<feature type="transmembrane region" description="Helical" evidence="7">
    <location>
        <begin position="326"/>
        <end position="346"/>
    </location>
</feature>
<keyword evidence="2" id="KW-1003">Cell membrane</keyword>
<dbReference type="SUPFAM" id="SSF82866">
    <property type="entry name" value="Multidrug efflux transporter AcrB transmembrane domain"/>
    <property type="match status" value="2"/>
</dbReference>
<dbReference type="InterPro" id="IPR001036">
    <property type="entry name" value="Acrflvin-R"/>
</dbReference>
<dbReference type="EMBL" id="RKHK01000001">
    <property type="protein sequence ID" value="ROR72481.1"/>
    <property type="molecule type" value="Genomic_DNA"/>
</dbReference>
<evidence type="ECO:0000256" key="4">
    <source>
        <dbReference type="ARBA" id="ARBA00022989"/>
    </source>
</evidence>
<keyword evidence="4 7" id="KW-1133">Transmembrane helix</keyword>
<evidence type="ECO:0000313" key="9">
    <source>
        <dbReference type="EMBL" id="ROR72481.1"/>
    </source>
</evidence>
<evidence type="ECO:0000256" key="5">
    <source>
        <dbReference type="ARBA" id="ARBA00023136"/>
    </source>
</evidence>
<evidence type="ECO:0000313" key="10">
    <source>
        <dbReference type="Proteomes" id="UP000280668"/>
    </source>
</evidence>
<name>A0A3N2BB47_9MICO</name>
<dbReference type="AlphaFoldDB" id="A0A3N2BB47"/>
<keyword evidence="3 7" id="KW-0812">Transmembrane</keyword>
<dbReference type="GO" id="GO:0005886">
    <property type="term" value="C:plasma membrane"/>
    <property type="evidence" value="ECO:0007669"/>
    <property type="project" value="UniProtKB-SubCell"/>
</dbReference>
<feature type="transmembrane region" description="Helical" evidence="7">
    <location>
        <begin position="432"/>
        <end position="455"/>
    </location>
</feature>
<keyword evidence="10" id="KW-1185">Reference proteome</keyword>
<feature type="transmembrane region" description="Helical" evidence="7">
    <location>
        <begin position="403"/>
        <end position="426"/>
    </location>
</feature>
<feature type="domain" description="SSD" evidence="8">
    <location>
        <begin position="325"/>
        <end position="454"/>
    </location>
</feature>
<evidence type="ECO:0000256" key="7">
    <source>
        <dbReference type="SAM" id="Phobius"/>
    </source>
</evidence>
<dbReference type="Proteomes" id="UP000280668">
    <property type="component" value="Unassembled WGS sequence"/>
</dbReference>
<dbReference type="PANTHER" id="PTHR33406:SF13">
    <property type="entry name" value="MEMBRANE PROTEIN YDFJ"/>
    <property type="match status" value="1"/>
</dbReference>
<feature type="transmembrane region" description="Helical" evidence="7">
    <location>
        <begin position="766"/>
        <end position="786"/>
    </location>
</feature>
<dbReference type="PANTHER" id="PTHR33406">
    <property type="entry name" value="MEMBRANE PROTEIN MJ1562-RELATED"/>
    <property type="match status" value="1"/>
</dbReference>
<protein>
    <submittedName>
        <fullName evidence="9">RND superfamily putative drug exporter</fullName>
    </submittedName>
</protein>
<feature type="transmembrane region" description="Helical" evidence="7">
    <location>
        <begin position="358"/>
        <end position="377"/>
    </location>
</feature>
<dbReference type="InterPro" id="IPR050545">
    <property type="entry name" value="Mycobact_MmpL"/>
</dbReference>
<dbReference type="Gene3D" id="1.20.1640.10">
    <property type="entry name" value="Multidrug efflux transporter AcrB transmembrane domain"/>
    <property type="match status" value="2"/>
</dbReference>
<evidence type="ECO:0000259" key="8">
    <source>
        <dbReference type="PROSITE" id="PS50156"/>
    </source>
</evidence>
<evidence type="ECO:0000256" key="2">
    <source>
        <dbReference type="ARBA" id="ARBA00022475"/>
    </source>
</evidence>
<feature type="transmembrane region" description="Helical" evidence="7">
    <location>
        <begin position="806"/>
        <end position="827"/>
    </location>
</feature>
<feature type="transmembrane region" description="Helical" evidence="7">
    <location>
        <begin position="678"/>
        <end position="704"/>
    </location>
</feature>
<dbReference type="OrthoDB" id="7051771at2"/>
<organism evidence="9 10">
    <name type="scientific">Bogoriella caseilytica</name>
    <dbReference type="NCBI Taxonomy" id="56055"/>
    <lineage>
        <taxon>Bacteria</taxon>
        <taxon>Bacillati</taxon>
        <taxon>Actinomycetota</taxon>
        <taxon>Actinomycetes</taxon>
        <taxon>Micrococcales</taxon>
        <taxon>Bogoriellaceae</taxon>
        <taxon>Bogoriella</taxon>
    </lineage>
</organism>
<evidence type="ECO:0000256" key="3">
    <source>
        <dbReference type="ARBA" id="ARBA00022692"/>
    </source>
</evidence>
<dbReference type="Pfam" id="PF03176">
    <property type="entry name" value="MMPL"/>
    <property type="match status" value="2"/>
</dbReference>
<feature type="coiled-coil region" evidence="6">
    <location>
        <begin position="145"/>
        <end position="227"/>
    </location>
</feature>
<dbReference type="PROSITE" id="PS50156">
    <property type="entry name" value="SSD"/>
    <property type="match status" value="1"/>
</dbReference>
<feature type="transmembrane region" description="Helical" evidence="7">
    <location>
        <begin position="491"/>
        <end position="510"/>
    </location>
</feature>
<evidence type="ECO:0000256" key="6">
    <source>
        <dbReference type="SAM" id="Coils"/>
    </source>
</evidence>
<feature type="transmembrane region" description="Helical" evidence="7">
    <location>
        <begin position="716"/>
        <end position="735"/>
    </location>
</feature>
<gene>
    <name evidence="9" type="ORF">EDD31_0832</name>
</gene>
<dbReference type="Gene3D" id="1.10.287.620">
    <property type="entry name" value="Helix Hairpins"/>
    <property type="match status" value="1"/>
</dbReference>
<accession>A0A3N2BB47</accession>
<comment type="caution">
    <text evidence="9">The sequence shown here is derived from an EMBL/GenBank/DDBJ whole genome shotgun (WGS) entry which is preliminary data.</text>
</comment>
<reference evidence="9 10" key="1">
    <citation type="submission" date="2018-11" db="EMBL/GenBank/DDBJ databases">
        <title>Sequencing the genomes of 1000 actinobacteria strains.</title>
        <authorList>
            <person name="Klenk H.-P."/>
        </authorList>
    </citation>
    <scope>NUCLEOTIDE SEQUENCE [LARGE SCALE GENOMIC DNA]</scope>
    <source>
        <strain evidence="9 10">DSM 11294</strain>
    </source>
</reference>
<evidence type="ECO:0000256" key="1">
    <source>
        <dbReference type="ARBA" id="ARBA00004651"/>
    </source>
</evidence>
<keyword evidence="6" id="KW-0175">Coiled coil</keyword>